<keyword evidence="2" id="KW-1185">Reference proteome</keyword>
<name>A0A7W9MV88_9ACTN</name>
<comment type="caution">
    <text evidence="1">The sequence shown here is derived from an EMBL/GenBank/DDBJ whole genome shotgun (WGS) entry which is preliminary data.</text>
</comment>
<sequence length="49" mass="5274">MEFRAVREVRVMLPSAVESLRGVTIAGEQVDQLAAALVADLGITVDGRY</sequence>
<accession>A0A7W9MV88</accession>
<evidence type="ECO:0000313" key="1">
    <source>
        <dbReference type="EMBL" id="MBB5837676.1"/>
    </source>
</evidence>
<dbReference type="RefSeq" id="WP_184797866.1">
    <property type="nucleotide sequence ID" value="NZ_JACHMY010000001.1"/>
</dbReference>
<dbReference type="AlphaFoldDB" id="A0A7W9MV88"/>
<proteinExistence type="predicted"/>
<evidence type="ECO:0000313" key="2">
    <source>
        <dbReference type="Proteomes" id="UP000549971"/>
    </source>
</evidence>
<organism evidence="1 2">
    <name type="scientific">Kribbella italica</name>
    <dbReference type="NCBI Taxonomy" id="1540520"/>
    <lineage>
        <taxon>Bacteria</taxon>
        <taxon>Bacillati</taxon>
        <taxon>Actinomycetota</taxon>
        <taxon>Actinomycetes</taxon>
        <taxon>Propionibacteriales</taxon>
        <taxon>Kribbellaceae</taxon>
        <taxon>Kribbella</taxon>
    </lineage>
</organism>
<dbReference type="EMBL" id="JACHMY010000001">
    <property type="protein sequence ID" value="MBB5837676.1"/>
    <property type="molecule type" value="Genomic_DNA"/>
</dbReference>
<protein>
    <submittedName>
        <fullName evidence="1">Uncharacterized protein</fullName>
    </submittedName>
</protein>
<reference evidence="1 2" key="1">
    <citation type="submission" date="2020-08" db="EMBL/GenBank/DDBJ databases">
        <title>Sequencing the genomes of 1000 actinobacteria strains.</title>
        <authorList>
            <person name="Klenk H.-P."/>
        </authorList>
    </citation>
    <scope>NUCLEOTIDE SEQUENCE [LARGE SCALE GENOMIC DNA]</scope>
    <source>
        <strain evidence="1 2">DSM 28967</strain>
    </source>
</reference>
<gene>
    <name evidence="1" type="ORF">HDA39_004410</name>
</gene>
<dbReference type="Proteomes" id="UP000549971">
    <property type="component" value="Unassembled WGS sequence"/>
</dbReference>